<dbReference type="EMBL" id="CM045770">
    <property type="protein sequence ID" value="KAI7990791.1"/>
    <property type="molecule type" value="Genomic_DNA"/>
</dbReference>
<reference evidence="1 2" key="1">
    <citation type="journal article" date="2022" name="Plant J.">
        <title>Chromosome-level genome of Camellia lanceoleosa provides a valuable resource for understanding genome evolution and self-incompatibility.</title>
        <authorList>
            <person name="Gong W."/>
            <person name="Xiao S."/>
            <person name="Wang L."/>
            <person name="Liao Z."/>
            <person name="Chang Y."/>
            <person name="Mo W."/>
            <person name="Hu G."/>
            <person name="Li W."/>
            <person name="Zhao G."/>
            <person name="Zhu H."/>
            <person name="Hu X."/>
            <person name="Ji K."/>
            <person name="Xiang X."/>
            <person name="Song Q."/>
            <person name="Yuan D."/>
            <person name="Jin S."/>
            <person name="Zhang L."/>
        </authorList>
    </citation>
    <scope>NUCLEOTIDE SEQUENCE [LARGE SCALE GENOMIC DNA]</scope>
    <source>
        <strain evidence="1">SQ_2022a</strain>
    </source>
</reference>
<evidence type="ECO:0000313" key="1">
    <source>
        <dbReference type="EMBL" id="KAI7990791.1"/>
    </source>
</evidence>
<protein>
    <submittedName>
        <fullName evidence="1">Zinc-finger homeodomain protein 6</fullName>
    </submittedName>
</protein>
<accession>A0ACC0FPT7</accession>
<comment type="caution">
    <text evidence="1">The sequence shown here is derived from an EMBL/GenBank/DDBJ whole genome shotgun (WGS) entry which is preliminary data.</text>
</comment>
<keyword evidence="1" id="KW-0863">Zinc-finger</keyword>
<gene>
    <name evidence="1" type="ORF">LOK49_LG12G00120</name>
</gene>
<keyword evidence="1" id="KW-0371">Homeobox</keyword>
<keyword evidence="2" id="KW-1185">Reference proteome</keyword>
<proteinExistence type="predicted"/>
<keyword evidence="1" id="KW-0479">Metal-binding</keyword>
<organism evidence="1 2">
    <name type="scientific">Camellia lanceoleosa</name>
    <dbReference type="NCBI Taxonomy" id="1840588"/>
    <lineage>
        <taxon>Eukaryota</taxon>
        <taxon>Viridiplantae</taxon>
        <taxon>Streptophyta</taxon>
        <taxon>Embryophyta</taxon>
        <taxon>Tracheophyta</taxon>
        <taxon>Spermatophyta</taxon>
        <taxon>Magnoliopsida</taxon>
        <taxon>eudicotyledons</taxon>
        <taxon>Gunneridae</taxon>
        <taxon>Pentapetalae</taxon>
        <taxon>asterids</taxon>
        <taxon>Ericales</taxon>
        <taxon>Theaceae</taxon>
        <taxon>Camellia</taxon>
    </lineage>
</organism>
<dbReference type="Proteomes" id="UP001060215">
    <property type="component" value="Chromosome 13"/>
</dbReference>
<name>A0ACC0FPT7_9ERIC</name>
<sequence length="138" mass="15264">MENNNGNLGHWASIVSYRECHKNHAISQPGGRCRHLYDGHLEFMNIVEENNGGNPVAALLCASRWCHQNFHRRKDAVWRRSRNGPHPRGDGGATSLLQLPILALSTPPQRSGGGGDGGENPNEDEYLGDGEVEEERSR</sequence>
<keyword evidence="1" id="KW-0862">Zinc</keyword>
<evidence type="ECO:0000313" key="2">
    <source>
        <dbReference type="Proteomes" id="UP001060215"/>
    </source>
</evidence>
<keyword evidence="1" id="KW-0238">DNA-binding</keyword>